<dbReference type="InterPro" id="IPR000270">
    <property type="entry name" value="PB1_dom"/>
</dbReference>
<dbReference type="RefSeq" id="XP_021872775.1">
    <property type="nucleotide sequence ID" value="XM_022014955.1"/>
</dbReference>
<dbReference type="GO" id="GO:0035973">
    <property type="term" value="P:aggrephagy"/>
    <property type="evidence" value="ECO:0007669"/>
    <property type="project" value="TreeGrafter"/>
</dbReference>
<evidence type="ECO:0000256" key="4">
    <source>
        <dbReference type="PROSITE-ProRule" id="PRU00228"/>
    </source>
</evidence>
<dbReference type="GO" id="GO:0070530">
    <property type="term" value="F:K63-linked polyubiquitin modification-dependent protein binding"/>
    <property type="evidence" value="ECO:0007669"/>
    <property type="project" value="TreeGrafter"/>
</dbReference>
<dbReference type="Gene3D" id="3.10.20.90">
    <property type="entry name" value="Phosphatidylinositol 3-kinase Catalytic Subunit, Chain A, domain 1"/>
    <property type="match status" value="1"/>
</dbReference>
<dbReference type="Proteomes" id="UP000193218">
    <property type="component" value="Unassembled WGS sequence"/>
</dbReference>
<dbReference type="STRING" id="4999.A0A1Y1ULP7"/>
<proteinExistence type="predicted"/>
<dbReference type="GO" id="GO:0008270">
    <property type="term" value="F:zinc ion binding"/>
    <property type="evidence" value="ECO:0007669"/>
    <property type="project" value="UniProtKB-KW"/>
</dbReference>
<dbReference type="GeneID" id="33556763"/>
<dbReference type="SUPFAM" id="SSF54277">
    <property type="entry name" value="CAD &amp; PB1 domains"/>
    <property type="match status" value="1"/>
</dbReference>
<dbReference type="PANTHER" id="PTHR15090">
    <property type="entry name" value="SEQUESTOSOME 1-RELATED"/>
    <property type="match status" value="1"/>
</dbReference>
<feature type="domain" description="PB1" evidence="7">
    <location>
        <begin position="13"/>
        <end position="88"/>
    </location>
</feature>
<evidence type="ECO:0000313" key="9">
    <source>
        <dbReference type="Proteomes" id="UP000193218"/>
    </source>
</evidence>
<dbReference type="PROSITE" id="PS51745">
    <property type="entry name" value="PB1"/>
    <property type="match status" value="1"/>
</dbReference>
<dbReference type="Gene3D" id="3.30.60.90">
    <property type="match status" value="3"/>
</dbReference>
<evidence type="ECO:0000313" key="8">
    <source>
        <dbReference type="EMBL" id="ORX38912.1"/>
    </source>
</evidence>
<dbReference type="InterPro" id="IPR000433">
    <property type="entry name" value="Znf_ZZ"/>
</dbReference>
<dbReference type="SMART" id="SM00291">
    <property type="entry name" value="ZnF_ZZ"/>
    <property type="match status" value="4"/>
</dbReference>
<dbReference type="CDD" id="cd02340">
    <property type="entry name" value="ZZ_NBR1_like"/>
    <property type="match status" value="1"/>
</dbReference>
<evidence type="ECO:0000256" key="2">
    <source>
        <dbReference type="ARBA" id="ARBA00022771"/>
    </source>
</evidence>
<name>A0A1Y1ULP7_9TREE</name>
<keyword evidence="9" id="KW-1185">Reference proteome</keyword>
<dbReference type="InterPro" id="IPR053793">
    <property type="entry name" value="PB1-like"/>
</dbReference>
<dbReference type="AlphaFoldDB" id="A0A1Y1ULP7"/>
<feature type="region of interest" description="Disordered" evidence="5">
    <location>
        <begin position="194"/>
        <end position="253"/>
    </location>
</feature>
<dbReference type="PROSITE" id="PS50135">
    <property type="entry name" value="ZF_ZZ_2"/>
    <property type="match status" value="1"/>
</dbReference>
<evidence type="ECO:0000256" key="3">
    <source>
        <dbReference type="ARBA" id="ARBA00022833"/>
    </source>
</evidence>
<keyword evidence="1" id="KW-0479">Metal-binding</keyword>
<keyword evidence="2 4" id="KW-0863">Zinc-finger</keyword>
<dbReference type="InterPro" id="IPR052260">
    <property type="entry name" value="Autophagy_Rcpt_SigReg"/>
</dbReference>
<accession>A0A1Y1ULP7</accession>
<feature type="region of interest" description="Disordered" evidence="5">
    <location>
        <begin position="632"/>
        <end position="665"/>
    </location>
</feature>
<reference evidence="8 9" key="1">
    <citation type="submission" date="2017-03" db="EMBL/GenBank/DDBJ databases">
        <title>Widespread Adenine N6-methylation of Active Genes in Fungi.</title>
        <authorList>
            <consortium name="DOE Joint Genome Institute"/>
            <person name="Mondo S.J."/>
            <person name="Dannebaum R.O."/>
            <person name="Kuo R.C."/>
            <person name="Louie K.B."/>
            <person name="Bewick A.J."/>
            <person name="Labutti K."/>
            <person name="Haridas S."/>
            <person name="Kuo A."/>
            <person name="Salamov A."/>
            <person name="Ahrendt S.R."/>
            <person name="Lau R."/>
            <person name="Bowen B.P."/>
            <person name="Lipzen A."/>
            <person name="Sullivan W."/>
            <person name="Andreopoulos W.B."/>
            <person name="Clum A."/>
            <person name="Lindquist E."/>
            <person name="Daum C."/>
            <person name="Northen T.R."/>
            <person name="Ramamoorthy G."/>
            <person name="Schmitz R.J."/>
            <person name="Gryganskyi A."/>
            <person name="Culley D."/>
            <person name="Magnuson J."/>
            <person name="James T.Y."/>
            <person name="O'Malley M.A."/>
            <person name="Stajich J.E."/>
            <person name="Spatafora J.W."/>
            <person name="Visel A."/>
            <person name="Grigoriev I.V."/>
        </authorList>
    </citation>
    <scope>NUCLEOTIDE SEQUENCE [LARGE SCALE GENOMIC DNA]</scope>
    <source>
        <strain evidence="8 9">NRRL Y-17943</strain>
    </source>
</reference>
<keyword evidence="3" id="KW-0862">Zinc</keyword>
<dbReference type="InterPro" id="IPR043145">
    <property type="entry name" value="Znf_ZZ_sf"/>
</dbReference>
<organism evidence="8 9">
    <name type="scientific">Kockovaella imperatae</name>
    <dbReference type="NCBI Taxonomy" id="4999"/>
    <lineage>
        <taxon>Eukaryota</taxon>
        <taxon>Fungi</taxon>
        <taxon>Dikarya</taxon>
        <taxon>Basidiomycota</taxon>
        <taxon>Agaricomycotina</taxon>
        <taxon>Tremellomycetes</taxon>
        <taxon>Tremellales</taxon>
        <taxon>Cuniculitremaceae</taxon>
        <taxon>Kockovaella</taxon>
    </lineage>
</organism>
<dbReference type="Pfam" id="PF00569">
    <property type="entry name" value="ZZ"/>
    <property type="match status" value="1"/>
</dbReference>
<evidence type="ECO:0000256" key="5">
    <source>
        <dbReference type="SAM" id="MobiDB-lite"/>
    </source>
</evidence>
<protein>
    <recommendedName>
        <fullName evidence="10">ZZ-type domain-containing protein</fullName>
    </recommendedName>
</protein>
<dbReference type="GO" id="GO:0016235">
    <property type="term" value="C:aggresome"/>
    <property type="evidence" value="ECO:0007669"/>
    <property type="project" value="TreeGrafter"/>
</dbReference>
<dbReference type="GO" id="GO:0007032">
    <property type="term" value="P:endosome organization"/>
    <property type="evidence" value="ECO:0007669"/>
    <property type="project" value="TreeGrafter"/>
</dbReference>
<dbReference type="InParanoid" id="A0A1Y1ULP7"/>
<dbReference type="Pfam" id="PF00564">
    <property type="entry name" value="PB1"/>
    <property type="match status" value="1"/>
</dbReference>
<evidence type="ECO:0000259" key="6">
    <source>
        <dbReference type="PROSITE" id="PS50135"/>
    </source>
</evidence>
<feature type="region of interest" description="Disordered" evidence="5">
    <location>
        <begin position="274"/>
        <end position="298"/>
    </location>
</feature>
<dbReference type="GO" id="GO:0000423">
    <property type="term" value="P:mitophagy"/>
    <property type="evidence" value="ECO:0007669"/>
    <property type="project" value="TreeGrafter"/>
</dbReference>
<dbReference type="OrthoDB" id="661148at2759"/>
<sequence>MSSSAMAKRPNRPLVVRCVYEGTSRKVTFPSAVTCRLDSVRSRIGECFSLFASPFTLSYTDDDGEEFTVRNEHDLTDAIAYFVSGDDDDQGSSIRSGLGSTRNPQKIVLRLDVVVEYDGPSLSDTSSISGFSTSTGEDGAESVWSSAYTHSVHSGQFSERSQRLLPTAVELQHSEALLAGAIQDLNLSNTGTPSVFSDATIDGKAPSFRRDSRTSTSRQLPGPSSLPNRRASDETARQDPPLTGPDSAPAPSLLTHSELGHRWLKEQTSLVTSRRFGAPSINGSNRQQGSRDSDDSDEEEVVDLALLRDARGKFYYSYGSDVASFTSDAEVEAPQNVASGSRPPVHHFSAYRDVTASGSSADPGLSPFITDCSACGTQLDYLRYVCAICGEVQGSSEGNGLSEAASNSGFELCAGCIETHGIEHSKAMARAAQTRTPPKMELNHPFQEKIWGDREWKDVEYTEDSSCSICQRQLHRERFKCVSCSKFELCSFCYQKVGEIHPAHAFLVVNNTGSLKHVPSSPIPVMMMQSSRVAPISSVRHPGVFCHNCLQDIVGPRFHCAVCLSWDLCADCEGLAVPSDGSGHTADHIMMKIPLPLGSHEVEVVSRRARDRWLQQDASAVAAAAALRSNGDGRARSLSPTNETVYADPNGTRADVTGASPSTSRISRDLNHHMQCSQCQEWIIGTRFQCANCPSKPTGYSLCSNCEIRSYRWHDPKHVFFKLDAPVHFSIQSEEGLLPLLYKGKVGEVPSSVALDPRDPKAYLKHVVHRETLCDIHSDQIRGAWFRCAHCPAGFDVCEEAAQEDHHDSTHVFVVFKAKVDMGVFRQVAHLEEAQSEPLLKNPVYLSS</sequence>
<dbReference type="EMBL" id="NBSH01000003">
    <property type="protein sequence ID" value="ORX38912.1"/>
    <property type="molecule type" value="Genomic_DNA"/>
</dbReference>
<evidence type="ECO:0008006" key="10">
    <source>
        <dbReference type="Google" id="ProtNLM"/>
    </source>
</evidence>
<dbReference type="FunFam" id="3.30.60.90:FF:000021">
    <property type="entry name" value="Unplaced genomic scaffold supercont1.18, whole genome shotgun sequence"/>
    <property type="match status" value="1"/>
</dbReference>
<dbReference type="GO" id="GO:0044753">
    <property type="term" value="C:amphisome"/>
    <property type="evidence" value="ECO:0007669"/>
    <property type="project" value="TreeGrafter"/>
</dbReference>
<dbReference type="GO" id="GO:0005080">
    <property type="term" value="F:protein kinase C binding"/>
    <property type="evidence" value="ECO:0007669"/>
    <property type="project" value="TreeGrafter"/>
</dbReference>
<comment type="caution">
    <text evidence="8">The sequence shown here is derived from an EMBL/GenBank/DDBJ whole genome shotgun (WGS) entry which is preliminary data.</text>
</comment>
<evidence type="ECO:0000256" key="1">
    <source>
        <dbReference type="ARBA" id="ARBA00022723"/>
    </source>
</evidence>
<evidence type="ECO:0000259" key="7">
    <source>
        <dbReference type="PROSITE" id="PS51745"/>
    </source>
</evidence>
<feature type="domain" description="ZZ-type" evidence="6">
    <location>
        <begin position="541"/>
        <end position="598"/>
    </location>
</feature>
<dbReference type="PANTHER" id="PTHR15090:SF0">
    <property type="entry name" value="SEQUESTOSOME-1"/>
    <property type="match status" value="1"/>
</dbReference>
<dbReference type="SUPFAM" id="SSF57850">
    <property type="entry name" value="RING/U-box"/>
    <property type="match status" value="4"/>
</dbReference>
<gene>
    <name evidence="8" type="ORF">BD324DRAFT_617855</name>
</gene>
<dbReference type="CDD" id="cd02249">
    <property type="entry name" value="ZZ"/>
    <property type="match status" value="1"/>
</dbReference>